<keyword evidence="5" id="KW-0378">Hydrolase</keyword>
<dbReference type="NCBIfam" id="TIGR04178">
    <property type="entry name" value="exo_archaeo"/>
    <property type="match status" value="1"/>
</dbReference>
<dbReference type="InterPro" id="IPR026392">
    <property type="entry name" value="Exo/Archaeosortase_dom"/>
</dbReference>
<dbReference type="GO" id="GO:0008233">
    <property type="term" value="F:peptidase activity"/>
    <property type="evidence" value="ECO:0007669"/>
    <property type="project" value="UniProtKB-KW"/>
</dbReference>
<evidence type="ECO:0000313" key="10">
    <source>
        <dbReference type="Proteomes" id="UP000183107"/>
    </source>
</evidence>
<evidence type="ECO:0000256" key="2">
    <source>
        <dbReference type="ARBA" id="ARBA00022475"/>
    </source>
</evidence>
<comment type="subcellular location">
    <subcellularLocation>
        <location evidence="1">Cell membrane</location>
        <topology evidence="1">Multi-pass membrane protein</topology>
    </subcellularLocation>
</comment>
<dbReference type="GO" id="GO:0006508">
    <property type="term" value="P:proteolysis"/>
    <property type="evidence" value="ECO:0007669"/>
    <property type="project" value="UniProtKB-KW"/>
</dbReference>
<dbReference type="STRING" id="1266925.GCA_000619905_01891"/>
<keyword evidence="4 8" id="KW-0812">Transmembrane</keyword>
<gene>
    <name evidence="9" type="ORF">SAMN05216386_1737</name>
</gene>
<feature type="transmembrane region" description="Helical" evidence="8">
    <location>
        <begin position="121"/>
        <end position="139"/>
    </location>
</feature>
<dbReference type="InterPro" id="IPR017544">
    <property type="entry name" value="Exosortase-2"/>
</dbReference>
<dbReference type="EMBL" id="FOVJ01000003">
    <property type="protein sequence ID" value="SFN75926.1"/>
    <property type="molecule type" value="Genomic_DNA"/>
</dbReference>
<evidence type="ECO:0000313" key="9">
    <source>
        <dbReference type="EMBL" id="SFN75926.1"/>
    </source>
</evidence>
<evidence type="ECO:0000256" key="1">
    <source>
        <dbReference type="ARBA" id="ARBA00004651"/>
    </source>
</evidence>
<keyword evidence="2" id="KW-1003">Cell membrane</keyword>
<accession>A0A1I5BMS4</accession>
<protein>
    <submittedName>
        <fullName evidence="9">Exosortase B</fullName>
    </submittedName>
</protein>
<organism evidence="9 10">
    <name type="scientific">Nitrosospira briensis</name>
    <dbReference type="NCBI Taxonomy" id="35799"/>
    <lineage>
        <taxon>Bacteria</taxon>
        <taxon>Pseudomonadati</taxon>
        <taxon>Pseudomonadota</taxon>
        <taxon>Betaproteobacteria</taxon>
        <taxon>Nitrosomonadales</taxon>
        <taxon>Nitrosomonadaceae</taxon>
        <taxon>Nitrosospira</taxon>
    </lineage>
</organism>
<reference evidence="10" key="1">
    <citation type="submission" date="2016-10" db="EMBL/GenBank/DDBJ databases">
        <authorList>
            <person name="Varghese N."/>
        </authorList>
    </citation>
    <scope>NUCLEOTIDE SEQUENCE [LARGE SCALE GENOMIC DNA]</scope>
    <source>
        <strain evidence="10">Nsp8</strain>
    </source>
</reference>
<name>A0A1I5BMS4_9PROT</name>
<evidence type="ECO:0000256" key="3">
    <source>
        <dbReference type="ARBA" id="ARBA00022670"/>
    </source>
</evidence>
<evidence type="ECO:0000256" key="6">
    <source>
        <dbReference type="ARBA" id="ARBA00022989"/>
    </source>
</evidence>
<feature type="transmembrane region" description="Helical" evidence="8">
    <location>
        <begin position="97"/>
        <end position="115"/>
    </location>
</feature>
<evidence type="ECO:0000256" key="5">
    <source>
        <dbReference type="ARBA" id="ARBA00022801"/>
    </source>
</evidence>
<dbReference type="GO" id="GO:0005886">
    <property type="term" value="C:plasma membrane"/>
    <property type="evidence" value="ECO:0007669"/>
    <property type="project" value="UniProtKB-SubCell"/>
</dbReference>
<dbReference type="InterPro" id="IPR019127">
    <property type="entry name" value="Exosortase"/>
</dbReference>
<feature type="transmembrane region" description="Helical" evidence="8">
    <location>
        <begin position="207"/>
        <end position="230"/>
    </location>
</feature>
<proteinExistence type="predicted"/>
<keyword evidence="3" id="KW-0645">Protease</keyword>
<feature type="transmembrane region" description="Helical" evidence="8">
    <location>
        <begin position="68"/>
        <end position="85"/>
    </location>
</feature>
<feature type="transmembrane region" description="Helical" evidence="8">
    <location>
        <begin position="242"/>
        <end position="266"/>
    </location>
</feature>
<dbReference type="Pfam" id="PF09721">
    <property type="entry name" value="Exosortase_EpsH"/>
    <property type="match status" value="1"/>
</dbReference>
<dbReference type="NCBIfam" id="TIGR03113">
    <property type="entry name" value="exosort_XrtB"/>
    <property type="match status" value="1"/>
</dbReference>
<feature type="transmembrane region" description="Helical" evidence="8">
    <location>
        <begin position="151"/>
        <end position="170"/>
    </location>
</feature>
<sequence length="319" mass="35483">MRVERDSERCENKMSTNSSIIFGRKTPRPEGWRNQLPIWLPIIAGLIVLYLPSLVDLFRGVWGTDQQAHGPIVLGIACWLIYRKWPEMWRLSEGQSLAPATGWPIFIFGLLLYVIGRSQDILLFEIGSVIWLLAAILLLMRGGAALKAQWFPLFFMLFMIPLPSAIVDALTMPMKMAVSYVAETILFWADYPIARTGVILQIGQYKLLVADACAGLHTLFTLEALGLLYLNIIRHDSLFRNVALAILIVPISFTANVIRVIVLTLITYHFGDEAGQGFLHGFAGMVLFLSALLLIIGVDSLLQLTVKLRGDRSSALSGA</sequence>
<keyword evidence="7 8" id="KW-0472">Membrane</keyword>
<keyword evidence="10" id="KW-1185">Reference proteome</keyword>
<dbReference type="Proteomes" id="UP000183107">
    <property type="component" value="Unassembled WGS sequence"/>
</dbReference>
<evidence type="ECO:0000256" key="7">
    <source>
        <dbReference type="ARBA" id="ARBA00023136"/>
    </source>
</evidence>
<dbReference type="NCBIfam" id="TIGR02602">
    <property type="entry name" value="8TM_EpsH"/>
    <property type="match status" value="1"/>
</dbReference>
<feature type="transmembrane region" description="Helical" evidence="8">
    <location>
        <begin position="38"/>
        <end position="62"/>
    </location>
</feature>
<dbReference type="AlphaFoldDB" id="A0A1I5BMS4"/>
<feature type="transmembrane region" description="Helical" evidence="8">
    <location>
        <begin position="278"/>
        <end position="302"/>
    </location>
</feature>
<evidence type="ECO:0000256" key="8">
    <source>
        <dbReference type="SAM" id="Phobius"/>
    </source>
</evidence>
<evidence type="ECO:0000256" key="4">
    <source>
        <dbReference type="ARBA" id="ARBA00022692"/>
    </source>
</evidence>
<keyword evidence="6 8" id="KW-1133">Transmembrane helix</keyword>
<dbReference type="InterPro" id="IPR013426">
    <property type="entry name" value="EpsH-like"/>
</dbReference>